<keyword evidence="1" id="KW-0805">Transcription regulation</keyword>
<keyword evidence="3" id="KW-0804">Transcription</keyword>
<evidence type="ECO:0000313" key="9">
    <source>
        <dbReference type="Proteomes" id="UP000600307"/>
    </source>
</evidence>
<dbReference type="PROSITE" id="PS51078">
    <property type="entry name" value="ICLR_ED"/>
    <property type="match status" value="1"/>
</dbReference>
<dbReference type="PANTHER" id="PTHR30136">
    <property type="entry name" value="HELIX-TURN-HELIX TRANSCRIPTIONAL REGULATOR, ICLR FAMILY"/>
    <property type="match status" value="1"/>
</dbReference>
<dbReference type="InterPro" id="IPR014757">
    <property type="entry name" value="Tscrpt_reg_IclR_C"/>
</dbReference>
<feature type="domain" description="HTH iclR-type" evidence="6">
    <location>
        <begin position="3"/>
        <end position="65"/>
    </location>
</feature>
<dbReference type="RefSeq" id="WP_195817918.1">
    <property type="nucleotide sequence ID" value="NZ_JADOBH010000005.1"/>
</dbReference>
<dbReference type="InterPro" id="IPR029016">
    <property type="entry name" value="GAF-like_dom_sf"/>
</dbReference>
<organism evidence="8 9">
    <name type="scientific">Rahnella victoriana</name>
    <dbReference type="NCBI Taxonomy" id="1510570"/>
    <lineage>
        <taxon>Bacteria</taxon>
        <taxon>Pseudomonadati</taxon>
        <taxon>Pseudomonadota</taxon>
        <taxon>Gammaproteobacteria</taxon>
        <taxon>Enterobacterales</taxon>
        <taxon>Yersiniaceae</taxon>
        <taxon>Rahnella</taxon>
    </lineage>
</organism>
<dbReference type="InterPro" id="IPR036390">
    <property type="entry name" value="WH_DNA-bd_sf"/>
</dbReference>
<comment type="caution">
    <text evidence="8">The sequence shown here is derived from an EMBL/GenBank/DDBJ whole genome shotgun (WGS) entry which is preliminary data.</text>
</comment>
<evidence type="ECO:0000313" key="8">
    <source>
        <dbReference type="EMBL" id="MBF7957846.1"/>
    </source>
</evidence>
<dbReference type="Gene3D" id="1.10.10.10">
    <property type="entry name" value="Winged helix-like DNA-binding domain superfamily/Winged helix DNA-binding domain"/>
    <property type="match status" value="1"/>
</dbReference>
<dbReference type="InterPro" id="IPR005471">
    <property type="entry name" value="Tscrpt_reg_IclR_N"/>
</dbReference>
<dbReference type="SMART" id="SM00346">
    <property type="entry name" value="HTH_ICLR"/>
    <property type="match status" value="1"/>
</dbReference>
<dbReference type="Gene3D" id="3.30.450.40">
    <property type="match status" value="1"/>
</dbReference>
<evidence type="ECO:0000256" key="4">
    <source>
        <dbReference type="ARBA" id="ARBA00040379"/>
    </source>
</evidence>
<dbReference type="PANTHER" id="PTHR30136:SF24">
    <property type="entry name" value="HTH-TYPE TRANSCRIPTIONAL REPRESSOR ALLR"/>
    <property type="match status" value="1"/>
</dbReference>
<evidence type="ECO:0000256" key="3">
    <source>
        <dbReference type="ARBA" id="ARBA00023163"/>
    </source>
</evidence>
<dbReference type="SUPFAM" id="SSF46785">
    <property type="entry name" value="Winged helix' DNA-binding domain"/>
    <property type="match status" value="1"/>
</dbReference>
<dbReference type="Proteomes" id="UP000600307">
    <property type="component" value="Unassembled WGS sequence"/>
</dbReference>
<evidence type="ECO:0000256" key="1">
    <source>
        <dbReference type="ARBA" id="ARBA00023015"/>
    </source>
</evidence>
<accession>A0ABS0DVE6</accession>
<dbReference type="Pfam" id="PF09339">
    <property type="entry name" value="HTH_IclR"/>
    <property type="match status" value="1"/>
</dbReference>
<sequence>MEHKPTLRVLEILEALAAENKGMSLTKLSEKTGSLKGTIFPILKTLVEKRYVSYEAAAQLYSPGIACSMLSRSFLDRSFWLTLVYNEMSDMVKQCNEVCQMGILDGADVLYINKVQAEQTVQLASHIGTRLPAIFSALGKSLICEYSDEQIRKWYPDGFTPLTPYSTRSVEALREQLEDVKIRGYSVDNREINEETICCAIPLKQRNKTIAALSISIPVFRATETKREETVHILLAARARIEKALGAMPDVNFYQ</sequence>
<protein>
    <recommendedName>
        <fullName evidence="4">HTH-type transcriptional repressor AllR</fullName>
    </recommendedName>
    <alternativeName>
        <fullName evidence="5">Negative regulator of allantoin and glyoxylate utilization operons</fullName>
    </alternativeName>
</protein>
<gene>
    <name evidence="8" type="ORF">IV431_19995</name>
</gene>
<dbReference type="Pfam" id="PF01614">
    <property type="entry name" value="IclR_C"/>
    <property type="match status" value="1"/>
</dbReference>
<keyword evidence="9" id="KW-1185">Reference proteome</keyword>
<evidence type="ECO:0000259" key="7">
    <source>
        <dbReference type="PROSITE" id="PS51078"/>
    </source>
</evidence>
<reference evidence="8 9" key="1">
    <citation type="submission" date="2020-11" db="EMBL/GenBank/DDBJ databases">
        <title>Taxonomic investigation of Rahnella spp.</title>
        <authorList>
            <person name="Lee S.D."/>
        </authorList>
    </citation>
    <scope>NUCLEOTIDE SEQUENCE [LARGE SCALE GENOMIC DNA]</scope>
    <source>
        <strain evidence="8 9">SAP-10</strain>
    </source>
</reference>
<dbReference type="InterPro" id="IPR036388">
    <property type="entry name" value="WH-like_DNA-bd_sf"/>
</dbReference>
<name>A0ABS0DVE6_9GAMM</name>
<proteinExistence type="predicted"/>
<keyword evidence="2" id="KW-0238">DNA-binding</keyword>
<dbReference type="EMBL" id="JADOBH010000005">
    <property type="protein sequence ID" value="MBF7957846.1"/>
    <property type="molecule type" value="Genomic_DNA"/>
</dbReference>
<feature type="domain" description="IclR-ED" evidence="7">
    <location>
        <begin position="66"/>
        <end position="247"/>
    </location>
</feature>
<dbReference type="SUPFAM" id="SSF55781">
    <property type="entry name" value="GAF domain-like"/>
    <property type="match status" value="1"/>
</dbReference>
<evidence type="ECO:0000256" key="5">
    <source>
        <dbReference type="ARBA" id="ARBA00042627"/>
    </source>
</evidence>
<evidence type="ECO:0000256" key="2">
    <source>
        <dbReference type="ARBA" id="ARBA00023125"/>
    </source>
</evidence>
<dbReference type="InterPro" id="IPR050707">
    <property type="entry name" value="HTH_MetabolicPath_Reg"/>
</dbReference>
<evidence type="ECO:0000259" key="6">
    <source>
        <dbReference type="PROSITE" id="PS51077"/>
    </source>
</evidence>
<dbReference type="PROSITE" id="PS51077">
    <property type="entry name" value="HTH_ICLR"/>
    <property type="match status" value="1"/>
</dbReference>